<keyword evidence="3" id="KW-1185">Reference proteome</keyword>
<organism evidence="2 3">
    <name type="scientific">Triparma retinervis</name>
    <dbReference type="NCBI Taxonomy" id="2557542"/>
    <lineage>
        <taxon>Eukaryota</taxon>
        <taxon>Sar</taxon>
        <taxon>Stramenopiles</taxon>
        <taxon>Ochrophyta</taxon>
        <taxon>Bolidophyceae</taxon>
        <taxon>Parmales</taxon>
        <taxon>Triparmaceae</taxon>
        <taxon>Triparma</taxon>
    </lineage>
</organism>
<sequence>MTNFEDDWLVVDSDGQIVDDDYYNISETVKVSSDSSTNNIPINGLQDSICAPNNVPSIPNKSPSPSFPSKDASKAASRPKKPPTKSKNKSLPQSSGQTYSVGMEGATLDPIALLKMRMGGK</sequence>
<feature type="compositionally biased region" description="Basic residues" evidence="1">
    <location>
        <begin position="77"/>
        <end position="88"/>
    </location>
</feature>
<feature type="region of interest" description="Disordered" evidence="1">
    <location>
        <begin position="33"/>
        <end position="103"/>
    </location>
</feature>
<comment type="caution">
    <text evidence="2">The sequence shown here is derived from an EMBL/GenBank/DDBJ whole genome shotgun (WGS) entry which is preliminary data.</text>
</comment>
<reference evidence="2" key="1">
    <citation type="submission" date="2022-07" db="EMBL/GenBank/DDBJ databases">
        <title>Genome analysis of Parmales, a sister group of diatoms, reveals the evolutionary specialization of diatoms from phago-mixotrophs to photoautotrophs.</title>
        <authorList>
            <person name="Ban H."/>
            <person name="Sato S."/>
            <person name="Yoshikawa S."/>
            <person name="Kazumasa Y."/>
            <person name="Nakamura Y."/>
            <person name="Ichinomiya M."/>
            <person name="Saitoh K."/>
            <person name="Sato N."/>
            <person name="Blanc-Mathieu R."/>
            <person name="Endo H."/>
            <person name="Kuwata A."/>
            <person name="Ogata H."/>
        </authorList>
    </citation>
    <scope>NUCLEOTIDE SEQUENCE</scope>
</reference>
<evidence type="ECO:0000313" key="2">
    <source>
        <dbReference type="EMBL" id="GMH66543.1"/>
    </source>
</evidence>
<dbReference type="Proteomes" id="UP001165082">
    <property type="component" value="Unassembled WGS sequence"/>
</dbReference>
<proteinExistence type="predicted"/>
<protein>
    <submittedName>
        <fullName evidence="2">Uncharacterized protein</fullName>
    </submittedName>
</protein>
<gene>
    <name evidence="2" type="ORF">TrRE_jg507</name>
</gene>
<evidence type="ECO:0000313" key="3">
    <source>
        <dbReference type="Proteomes" id="UP001165082"/>
    </source>
</evidence>
<feature type="compositionally biased region" description="Low complexity" evidence="1">
    <location>
        <begin position="52"/>
        <end position="76"/>
    </location>
</feature>
<feature type="non-terminal residue" evidence="2">
    <location>
        <position position="121"/>
    </location>
</feature>
<dbReference type="EMBL" id="BRXZ01004005">
    <property type="protein sequence ID" value="GMH66543.1"/>
    <property type="molecule type" value="Genomic_DNA"/>
</dbReference>
<evidence type="ECO:0000256" key="1">
    <source>
        <dbReference type="SAM" id="MobiDB-lite"/>
    </source>
</evidence>
<accession>A0A9W7E5M3</accession>
<dbReference type="AlphaFoldDB" id="A0A9W7E5M3"/>
<name>A0A9W7E5M3_9STRA</name>